<gene>
    <name evidence="11" type="primary">RBR1-2</name>
    <name evidence="11" type="ORF">SELMODRAFT_180795</name>
</gene>
<feature type="domain" description="Retinoblastoma-associated protein N-terminal" evidence="9">
    <location>
        <begin position="91"/>
        <end position="221"/>
    </location>
</feature>
<accession>D8SLJ1</accession>
<dbReference type="InterPro" id="IPR036915">
    <property type="entry name" value="Cyclin-like_sf"/>
</dbReference>
<dbReference type="GO" id="GO:0000785">
    <property type="term" value="C:chromatin"/>
    <property type="evidence" value="ECO:0000318"/>
    <property type="project" value="GO_Central"/>
</dbReference>
<dbReference type="GO" id="GO:0005667">
    <property type="term" value="C:transcription regulator complex"/>
    <property type="evidence" value="ECO:0000318"/>
    <property type="project" value="GO_Central"/>
</dbReference>
<feature type="compositionally biased region" description="Basic and acidic residues" evidence="8">
    <location>
        <begin position="603"/>
        <end position="618"/>
    </location>
</feature>
<dbReference type="GO" id="GO:0032875">
    <property type="term" value="P:regulation of DNA endoreduplication"/>
    <property type="evidence" value="ECO:0007669"/>
    <property type="project" value="UniProtKB-ARBA"/>
</dbReference>
<dbReference type="SMART" id="SM01367">
    <property type="entry name" value="DUF3452"/>
    <property type="match status" value="1"/>
</dbReference>
<keyword evidence="6" id="KW-0539">Nucleus</keyword>
<dbReference type="SMART" id="SM01368">
    <property type="entry name" value="RB_A"/>
    <property type="match status" value="1"/>
</dbReference>
<reference evidence="11 12" key="1">
    <citation type="journal article" date="2011" name="Science">
        <title>The Selaginella genome identifies genetic changes associated with the evolution of vascular plants.</title>
        <authorList>
            <person name="Banks J.A."/>
            <person name="Nishiyama T."/>
            <person name="Hasebe M."/>
            <person name="Bowman J.L."/>
            <person name="Gribskov M."/>
            <person name="dePamphilis C."/>
            <person name="Albert V.A."/>
            <person name="Aono N."/>
            <person name="Aoyama T."/>
            <person name="Ambrose B.A."/>
            <person name="Ashton N.W."/>
            <person name="Axtell M.J."/>
            <person name="Barker E."/>
            <person name="Barker M.S."/>
            <person name="Bennetzen J.L."/>
            <person name="Bonawitz N.D."/>
            <person name="Chapple C."/>
            <person name="Cheng C."/>
            <person name="Correa L.G."/>
            <person name="Dacre M."/>
            <person name="DeBarry J."/>
            <person name="Dreyer I."/>
            <person name="Elias M."/>
            <person name="Engstrom E.M."/>
            <person name="Estelle M."/>
            <person name="Feng L."/>
            <person name="Finet C."/>
            <person name="Floyd S.K."/>
            <person name="Frommer W.B."/>
            <person name="Fujita T."/>
            <person name="Gramzow L."/>
            <person name="Gutensohn M."/>
            <person name="Harholt J."/>
            <person name="Hattori M."/>
            <person name="Heyl A."/>
            <person name="Hirai T."/>
            <person name="Hiwatashi Y."/>
            <person name="Ishikawa M."/>
            <person name="Iwata M."/>
            <person name="Karol K.G."/>
            <person name="Koehler B."/>
            <person name="Kolukisaoglu U."/>
            <person name="Kubo M."/>
            <person name="Kurata T."/>
            <person name="Lalonde S."/>
            <person name="Li K."/>
            <person name="Li Y."/>
            <person name="Litt A."/>
            <person name="Lyons E."/>
            <person name="Manning G."/>
            <person name="Maruyama T."/>
            <person name="Michael T.P."/>
            <person name="Mikami K."/>
            <person name="Miyazaki S."/>
            <person name="Morinaga S."/>
            <person name="Murata T."/>
            <person name="Mueller-Roeber B."/>
            <person name="Nelson D.R."/>
            <person name="Obara M."/>
            <person name="Oguri Y."/>
            <person name="Olmstead R.G."/>
            <person name="Onodera N."/>
            <person name="Petersen B.L."/>
            <person name="Pils B."/>
            <person name="Prigge M."/>
            <person name="Rensing S.A."/>
            <person name="Riano-Pachon D.M."/>
            <person name="Roberts A.W."/>
            <person name="Sato Y."/>
            <person name="Scheller H.V."/>
            <person name="Schulz B."/>
            <person name="Schulz C."/>
            <person name="Shakirov E.V."/>
            <person name="Shibagaki N."/>
            <person name="Shinohara N."/>
            <person name="Shippen D.E."/>
            <person name="Soerensen I."/>
            <person name="Sotooka R."/>
            <person name="Sugimoto N."/>
            <person name="Sugita M."/>
            <person name="Sumikawa N."/>
            <person name="Tanurdzic M."/>
            <person name="Theissen G."/>
            <person name="Ulvskov P."/>
            <person name="Wakazuki S."/>
            <person name="Weng J.K."/>
            <person name="Willats W.W."/>
            <person name="Wipf D."/>
            <person name="Wolf P.G."/>
            <person name="Yang L."/>
            <person name="Zimmer A.D."/>
            <person name="Zhu Q."/>
            <person name="Mitros T."/>
            <person name="Hellsten U."/>
            <person name="Loque D."/>
            <person name="Otillar R."/>
            <person name="Salamov A."/>
            <person name="Schmutz J."/>
            <person name="Shapiro H."/>
            <person name="Lindquist E."/>
            <person name="Lucas S."/>
            <person name="Rokhsar D."/>
            <person name="Grigoriev I.V."/>
        </authorList>
    </citation>
    <scope>NUCLEOTIDE SEQUENCE [LARGE SCALE GENOMIC DNA]</scope>
</reference>
<evidence type="ECO:0000256" key="2">
    <source>
        <dbReference type="ARBA" id="ARBA00009475"/>
    </source>
</evidence>
<dbReference type="Pfam" id="PF01858">
    <property type="entry name" value="RB_A"/>
    <property type="match status" value="1"/>
</dbReference>
<dbReference type="GO" id="GO:0000977">
    <property type="term" value="F:RNA polymerase II transcription regulatory region sequence-specific DNA binding"/>
    <property type="evidence" value="ECO:0000318"/>
    <property type="project" value="GO_Central"/>
</dbReference>
<evidence type="ECO:0000256" key="7">
    <source>
        <dbReference type="ARBA" id="ARBA00023306"/>
    </source>
</evidence>
<dbReference type="EMBL" id="GL377626">
    <property type="protein sequence ID" value="EFJ14780.1"/>
    <property type="molecule type" value="Genomic_DNA"/>
</dbReference>
<dbReference type="FunFam" id="1.10.472.10:FF:000030">
    <property type="entry name" value="Retinoblastoma-related protein 1"/>
    <property type="match status" value="1"/>
</dbReference>
<evidence type="ECO:0000259" key="9">
    <source>
        <dbReference type="SMART" id="SM01367"/>
    </source>
</evidence>
<name>D8SLJ1_SELML</name>
<dbReference type="InterPro" id="IPR028309">
    <property type="entry name" value="RB_fam"/>
</dbReference>
<dbReference type="InterPro" id="IPR002719">
    <property type="entry name" value="RB_B"/>
</dbReference>
<evidence type="ECO:0000313" key="12">
    <source>
        <dbReference type="Proteomes" id="UP000001514"/>
    </source>
</evidence>
<dbReference type="Gene3D" id="1.10.472.10">
    <property type="entry name" value="Cyclin-like"/>
    <property type="match status" value="2"/>
</dbReference>
<dbReference type="CDD" id="cd20601">
    <property type="entry name" value="CYCLIN_AtRBR_like"/>
    <property type="match status" value="1"/>
</dbReference>
<proteinExistence type="inferred from homology"/>
<dbReference type="KEGG" id="smo:SELMODRAFT_180795"/>
<evidence type="ECO:0000313" key="11">
    <source>
        <dbReference type="EMBL" id="EFJ14780.1"/>
    </source>
</evidence>
<dbReference type="GO" id="GO:0030154">
    <property type="term" value="P:cell differentiation"/>
    <property type="evidence" value="ECO:0000318"/>
    <property type="project" value="GO_Central"/>
</dbReference>
<feature type="region of interest" description="Disordered" evidence="8">
    <location>
        <begin position="939"/>
        <end position="986"/>
    </location>
</feature>
<dbReference type="STRING" id="88036.D8SLJ1"/>
<organism evidence="12">
    <name type="scientific">Selaginella moellendorffii</name>
    <name type="common">Spikemoss</name>
    <dbReference type="NCBI Taxonomy" id="88036"/>
    <lineage>
        <taxon>Eukaryota</taxon>
        <taxon>Viridiplantae</taxon>
        <taxon>Streptophyta</taxon>
        <taxon>Embryophyta</taxon>
        <taxon>Tracheophyta</taxon>
        <taxon>Lycopodiopsida</taxon>
        <taxon>Selaginellales</taxon>
        <taxon>Selaginellaceae</taxon>
        <taxon>Selaginella</taxon>
    </lineage>
</organism>
<keyword evidence="4" id="KW-0805">Transcription regulation</keyword>
<dbReference type="OMA" id="VYCQSTQ"/>
<evidence type="ECO:0000256" key="1">
    <source>
        <dbReference type="ARBA" id="ARBA00004123"/>
    </source>
</evidence>
<dbReference type="PANTHER" id="PTHR13742:SF17">
    <property type="entry name" value="RE32990P-RELATED"/>
    <property type="match status" value="1"/>
</dbReference>
<feature type="compositionally biased region" description="Low complexity" evidence="8">
    <location>
        <begin position="940"/>
        <end position="950"/>
    </location>
</feature>
<feature type="compositionally biased region" description="Polar residues" evidence="8">
    <location>
        <begin position="951"/>
        <end position="974"/>
    </location>
</feature>
<keyword evidence="7" id="KW-0131">Cell cycle</keyword>
<dbReference type="GO" id="GO:2000134">
    <property type="term" value="P:negative regulation of G1/S transition of mitotic cell cycle"/>
    <property type="evidence" value="ECO:0000318"/>
    <property type="project" value="GO_Central"/>
</dbReference>
<feature type="region of interest" description="Disordered" evidence="8">
    <location>
        <begin position="1"/>
        <end position="25"/>
    </location>
</feature>
<dbReference type="InterPro" id="IPR024599">
    <property type="entry name" value="RB_N"/>
</dbReference>
<comment type="similarity">
    <text evidence="2">Belongs to the retinoblastoma protein (RB) family.</text>
</comment>
<dbReference type="PANTHER" id="PTHR13742">
    <property type="entry name" value="RETINOBLASTOMA-ASSOCIATED PROTEIN RB -RELATED"/>
    <property type="match status" value="1"/>
</dbReference>
<dbReference type="SUPFAM" id="SSF47954">
    <property type="entry name" value="Cyclin-like"/>
    <property type="match status" value="2"/>
</dbReference>
<sequence length="986" mass="109773">MPGEEQARSSAGAAAASPAAASNGNGAALDGEARFREFCETRLSLDEISLEKALRLYGLVAPLRDSSLLGGSVDEAERIWMAGILYVVKKLDRREVPIFTLTQVLRVTNLSVVEFFREITQFLKKCAPTLKSVYGAEFQGDLQAKEDQATFVHLMVLFNYYKRTFPQYFEPAESESDEISIHQRFGWFLFLAARVHVLGRFPDLVTCTNALLGVVAVMIVHMPASLRSYSLENKSLFRTDADGVKLISSLCSVGEADEKDVMSVLKNIQDMISSIFPNLPSTSDCSSVSNLQGFSSDGLVYFEGLMEDNMIAANLLTLEKQYESSGEEGYELFAEPSLTLLHREKDAQVSSLQQTLSSTSSPRSSLAMITAAKMPPPTPVSVTMTTAKWLRTVIAPLPSEPSTELLEYLRSCDRDITEEVTHRAKVILEAIFPIYSPGSWKATLHSSGSLEWAVQRRSEASKLYYRVLTALCHAESLRLQSKNLTSVLTSEKFHRCMLACSGELVLATHKTVILSFPAVLGPTGITAFDMSKVIESFVRHEETLPRELKRHLNSIEERLLESMAWEKGSSMYNSLIVARPRFGDEIRRLELMAEPMPSLETLSSRRESKGEDMPDREPLLSGEQTLTCIPSPVKERPSAFSAFNSGSGKRNLFHLQSVFARYMKGLLFGRCTDNSSFSPQKPNPHASGETCAEAVMNVFFQKVLKLAASRIKVLCERLSQPSHVVEQIFQVFEYALNRTTIFFNRHIDQIILCSMYGVCKVMKLNVTFRDIIFQYRKQPQSRNHVFRNVYLEQRRGRTDMGDIIKFYNEIYVPATKAFLMNIAARPASMVAGKGTATDEAPSSPPRPSVFPAIPDMSPRKVSARHNVFVSPLRNTKVENIMSPHSRSLYACVGESTHAYQSPSKDLTVINCRLNLSNGRRLEFQEPSLMSDSFVTGALSNTNTDAANNDDSPPSNDATLDQDATNGDQNILPSDPQSPAPKRPKLE</sequence>
<dbReference type="GO" id="GO:0005634">
    <property type="term" value="C:nucleus"/>
    <property type="evidence" value="ECO:0007669"/>
    <property type="project" value="UniProtKB-SubCell"/>
</dbReference>
<comment type="subcellular location">
    <subcellularLocation>
        <location evidence="1">Nucleus</location>
    </subcellularLocation>
</comment>
<dbReference type="Pfam" id="PF11934">
    <property type="entry name" value="DUF3452"/>
    <property type="match status" value="1"/>
</dbReference>
<dbReference type="eggNOG" id="KOG1010">
    <property type="taxonomic scope" value="Eukaryota"/>
</dbReference>
<dbReference type="InterPro" id="IPR002720">
    <property type="entry name" value="RB_A"/>
</dbReference>
<dbReference type="GO" id="GO:0006357">
    <property type="term" value="P:regulation of transcription by RNA polymerase II"/>
    <property type="evidence" value="ECO:0007669"/>
    <property type="project" value="InterPro"/>
</dbReference>
<dbReference type="Gramene" id="EFJ14780">
    <property type="protein sequence ID" value="EFJ14780"/>
    <property type="gene ID" value="SELMODRAFT_180795"/>
</dbReference>
<feature type="compositionally biased region" description="Low complexity" evidence="8">
    <location>
        <begin position="8"/>
        <end position="25"/>
    </location>
</feature>
<feature type="region of interest" description="Disordered" evidence="8">
    <location>
        <begin position="833"/>
        <end position="856"/>
    </location>
</feature>
<dbReference type="HOGENOM" id="CLU_015949_0_0_1"/>
<evidence type="ECO:0000256" key="5">
    <source>
        <dbReference type="ARBA" id="ARBA00023163"/>
    </source>
</evidence>
<feature type="region of interest" description="Disordered" evidence="8">
    <location>
        <begin position="600"/>
        <end position="619"/>
    </location>
</feature>
<dbReference type="FunCoup" id="D8SLJ1">
    <property type="interactions" value="3676"/>
</dbReference>
<evidence type="ECO:0000256" key="8">
    <source>
        <dbReference type="SAM" id="MobiDB-lite"/>
    </source>
</evidence>
<dbReference type="InParanoid" id="D8SLJ1"/>
<dbReference type="Pfam" id="PF01857">
    <property type="entry name" value="RB_B"/>
    <property type="match status" value="1"/>
</dbReference>
<keyword evidence="3" id="KW-0678">Repressor</keyword>
<evidence type="ECO:0000256" key="4">
    <source>
        <dbReference type="ARBA" id="ARBA00023015"/>
    </source>
</evidence>
<keyword evidence="12" id="KW-1185">Reference proteome</keyword>
<dbReference type="Proteomes" id="UP000001514">
    <property type="component" value="Unassembled WGS sequence"/>
</dbReference>
<evidence type="ECO:0000256" key="3">
    <source>
        <dbReference type="ARBA" id="ARBA00022491"/>
    </source>
</evidence>
<protein>
    <submittedName>
        <fullName evidence="11">Uncharacterized protein RBR1-2</fullName>
    </submittedName>
</protein>
<evidence type="ECO:0000256" key="6">
    <source>
        <dbReference type="ARBA" id="ARBA00023242"/>
    </source>
</evidence>
<keyword evidence="5" id="KW-0804">Transcription</keyword>
<feature type="domain" description="Retinoblastoma-associated protein A-box" evidence="10">
    <location>
        <begin position="378"/>
        <end position="575"/>
    </location>
</feature>
<evidence type="ECO:0000259" key="10">
    <source>
        <dbReference type="SMART" id="SM01368"/>
    </source>
</evidence>
<dbReference type="AlphaFoldDB" id="D8SLJ1"/>